<feature type="compositionally biased region" description="Low complexity" evidence="2">
    <location>
        <begin position="356"/>
        <end position="377"/>
    </location>
</feature>
<evidence type="ECO:0000313" key="4">
    <source>
        <dbReference type="EMBL" id="RXK39133.1"/>
    </source>
</evidence>
<accession>A0A4Q1BMR9</accession>
<dbReference type="SUPFAM" id="SSF63491">
    <property type="entry name" value="BAG domain"/>
    <property type="match status" value="1"/>
</dbReference>
<dbReference type="InParanoid" id="A0A4Q1BMR9"/>
<dbReference type="Gene3D" id="1.20.58.120">
    <property type="entry name" value="BAG domain"/>
    <property type="match status" value="1"/>
</dbReference>
<reference evidence="4 5" key="1">
    <citation type="submission" date="2016-06" db="EMBL/GenBank/DDBJ databases">
        <title>Evolution of pathogenesis and genome organization in the Tremellales.</title>
        <authorList>
            <person name="Cuomo C."/>
            <person name="Litvintseva A."/>
            <person name="Heitman J."/>
            <person name="Chen Y."/>
            <person name="Sun S."/>
            <person name="Springer D."/>
            <person name="Dromer F."/>
            <person name="Young S."/>
            <person name="Zeng Q."/>
            <person name="Chapman S."/>
            <person name="Gujja S."/>
            <person name="Saif S."/>
            <person name="Birren B."/>
        </authorList>
    </citation>
    <scope>NUCLEOTIDE SEQUENCE [LARGE SCALE GENOMIC DNA]</scope>
    <source>
        <strain evidence="4 5">ATCC 28783</strain>
    </source>
</reference>
<dbReference type="OMA" id="WERENLQ"/>
<dbReference type="VEuPathDB" id="FungiDB:TREMEDRAFT_59428"/>
<evidence type="ECO:0000256" key="1">
    <source>
        <dbReference type="SAM" id="Coils"/>
    </source>
</evidence>
<feature type="region of interest" description="Disordered" evidence="2">
    <location>
        <begin position="421"/>
        <end position="477"/>
    </location>
</feature>
<evidence type="ECO:0000256" key="2">
    <source>
        <dbReference type="SAM" id="MobiDB-lite"/>
    </source>
</evidence>
<dbReference type="EMBL" id="SDIL01000036">
    <property type="protein sequence ID" value="RXK39133.1"/>
    <property type="molecule type" value="Genomic_DNA"/>
</dbReference>
<feature type="compositionally biased region" description="Low complexity" evidence="2">
    <location>
        <begin position="449"/>
        <end position="465"/>
    </location>
</feature>
<dbReference type="Pfam" id="PF02179">
    <property type="entry name" value="BAG"/>
    <property type="match status" value="1"/>
</dbReference>
<evidence type="ECO:0000313" key="5">
    <source>
        <dbReference type="Proteomes" id="UP000289152"/>
    </source>
</evidence>
<feature type="region of interest" description="Disordered" evidence="2">
    <location>
        <begin position="735"/>
        <end position="767"/>
    </location>
</feature>
<feature type="region of interest" description="Disordered" evidence="2">
    <location>
        <begin position="224"/>
        <end position="292"/>
    </location>
</feature>
<dbReference type="AlphaFoldDB" id="A0A4Q1BMR9"/>
<dbReference type="OrthoDB" id="333905at2759"/>
<feature type="compositionally biased region" description="Polar residues" evidence="2">
    <location>
        <begin position="233"/>
        <end position="250"/>
    </location>
</feature>
<feature type="coiled-coil region" evidence="1">
    <location>
        <begin position="554"/>
        <end position="581"/>
    </location>
</feature>
<dbReference type="InterPro" id="IPR003103">
    <property type="entry name" value="BAG_domain"/>
</dbReference>
<proteinExistence type="predicted"/>
<feature type="coiled-coil region" evidence="1">
    <location>
        <begin position="77"/>
        <end position="111"/>
    </location>
</feature>
<keyword evidence="1" id="KW-0175">Coiled coil</keyword>
<feature type="compositionally biased region" description="Basic and acidic residues" evidence="2">
    <location>
        <begin position="271"/>
        <end position="283"/>
    </location>
</feature>
<protein>
    <recommendedName>
        <fullName evidence="3">BAG domain-containing protein</fullName>
    </recommendedName>
</protein>
<comment type="caution">
    <text evidence="4">The sequence shown here is derived from an EMBL/GenBank/DDBJ whole genome shotgun (WGS) entry which is preliminary data.</text>
</comment>
<keyword evidence="5" id="KW-1185">Reference proteome</keyword>
<evidence type="ECO:0000259" key="3">
    <source>
        <dbReference type="Pfam" id="PF02179"/>
    </source>
</evidence>
<feature type="region of interest" description="Disordered" evidence="2">
    <location>
        <begin position="345"/>
        <end position="384"/>
    </location>
</feature>
<gene>
    <name evidence="4" type="ORF">M231_03638</name>
</gene>
<dbReference type="InterPro" id="IPR036533">
    <property type="entry name" value="BAG_dom_sf"/>
</dbReference>
<dbReference type="Proteomes" id="UP000289152">
    <property type="component" value="Unassembled WGS sequence"/>
</dbReference>
<dbReference type="GO" id="GO:0051087">
    <property type="term" value="F:protein-folding chaperone binding"/>
    <property type="evidence" value="ECO:0007669"/>
    <property type="project" value="InterPro"/>
</dbReference>
<feature type="compositionally biased region" description="Acidic residues" evidence="2">
    <location>
        <begin position="735"/>
        <end position="746"/>
    </location>
</feature>
<name>A0A4Q1BMR9_TREME</name>
<organism evidence="4 5">
    <name type="scientific">Tremella mesenterica</name>
    <name type="common">Jelly fungus</name>
    <dbReference type="NCBI Taxonomy" id="5217"/>
    <lineage>
        <taxon>Eukaryota</taxon>
        <taxon>Fungi</taxon>
        <taxon>Dikarya</taxon>
        <taxon>Basidiomycota</taxon>
        <taxon>Agaricomycotina</taxon>
        <taxon>Tremellomycetes</taxon>
        <taxon>Tremellales</taxon>
        <taxon>Tremellaceae</taxon>
        <taxon>Tremella</taxon>
    </lineage>
</organism>
<feature type="domain" description="BAG" evidence="3">
    <location>
        <begin position="531"/>
        <end position="572"/>
    </location>
</feature>
<feature type="compositionally biased region" description="Basic and acidic residues" evidence="2">
    <location>
        <begin position="421"/>
        <end position="447"/>
    </location>
</feature>
<sequence length="767" mass="85967">MFPSYAFHPAHMGRYHHPSYYSPHHRQHQHPILASHHQYPTFVPPPAPIPASYDYFVPVESSDFEYYPSLEQEERIALDHLQAIRRRREEAERLERQAREAEAVRQAEAIRQAYLIQREREAEERAIAIALQRQQEQQQRQRQLAVLEERKRQLGELVRRKAEHAARVAAEETARRAGKCARRCAQQSRQIARDQTTSHQNELEQLNGILGSLFGINLIPEETSVDESHVEQNNKSPTVVATDTPATQQSKKVEFTETTKSVKKTRSSTKRVVEKEEENRPVDEESDSADKPVFPEQINDLLSTFLGLRVEPTSASDADASSTNKTSEVPQGLNEVLSQFGLEFFPDTPSTSSTNASVETSTKTSSSTFAEASATAEQRSFAKTEDKNIDPLSAFLTGATGADLPPFVRDILDNVEAAFKESHTPVPSEKEEVKGKGKGVADGERAKKPVTVTPPKSKPSTPVTVEKTEEENEKETAQKSLSALEHIAEELALVKDSFTFPSTLSFSNVTTTDNPTPALPFNKTNRPFHEQSNKLLQLLLQADSVTSGGDRAVRQKRKEVVGRVERELEDLERQRDEVWAQVQKRREAGDELDLGSDTETSTVADGEQLNNDVKVERPVVEVQVNTLAKVISEDQTVEEAENVQEVEKVEEVEKVGNEKVNDDELQAKSQELPTIKTFNQDISEPHKSFAEVAAKPPVEKAPIAHVPIQTVQVEVTKEKVEEPNVGHTLHAVQVEEVEDESEEERMTDDGSIVEEKKNVEEDGYEVI</sequence>